<protein>
    <submittedName>
        <fullName evidence="1">Uncharacterized protein</fullName>
    </submittedName>
</protein>
<evidence type="ECO:0000313" key="1">
    <source>
        <dbReference type="EMBL" id="OJA12977.1"/>
    </source>
</evidence>
<accession>A0A1J8QH84</accession>
<dbReference type="EMBL" id="LVVM01004405">
    <property type="protein sequence ID" value="OJA12977.1"/>
    <property type="molecule type" value="Genomic_DNA"/>
</dbReference>
<name>A0A1J8QH84_9AGAM</name>
<organism evidence="1 2">
    <name type="scientific">Rhizopogon vesiculosus</name>
    <dbReference type="NCBI Taxonomy" id="180088"/>
    <lineage>
        <taxon>Eukaryota</taxon>
        <taxon>Fungi</taxon>
        <taxon>Dikarya</taxon>
        <taxon>Basidiomycota</taxon>
        <taxon>Agaricomycotina</taxon>
        <taxon>Agaricomycetes</taxon>
        <taxon>Agaricomycetidae</taxon>
        <taxon>Boletales</taxon>
        <taxon>Suillineae</taxon>
        <taxon>Rhizopogonaceae</taxon>
        <taxon>Rhizopogon</taxon>
    </lineage>
</organism>
<dbReference type="OrthoDB" id="10599577at2759"/>
<sequence length="120" mass="13836">MDPFLMHGPTFKRRALPHPRSSLCFTSLHADLCVPHPCLWTSDVGGESGEEGVWGTKEDERLLWKGMNTVMDYPEDRLAWRFWLSMRMVKAVRTGECEIREGEEDEVQPCYASHYVCGED</sequence>
<evidence type="ECO:0000313" key="2">
    <source>
        <dbReference type="Proteomes" id="UP000183567"/>
    </source>
</evidence>
<proteinExistence type="predicted"/>
<keyword evidence="2" id="KW-1185">Reference proteome</keyword>
<gene>
    <name evidence="1" type="ORF">AZE42_06535</name>
</gene>
<dbReference type="Proteomes" id="UP000183567">
    <property type="component" value="Unassembled WGS sequence"/>
</dbReference>
<reference evidence="1 2" key="1">
    <citation type="submission" date="2016-03" db="EMBL/GenBank/DDBJ databases">
        <title>Comparative genomics of the ectomycorrhizal sister species Rhizopogon vinicolor and Rhizopogon vesiculosus (Basidiomycota: Boletales) reveals a divergence of the mating type B locus.</title>
        <authorList>
            <person name="Mujic A.B."/>
            <person name="Kuo A."/>
            <person name="Tritt A."/>
            <person name="Lipzen A."/>
            <person name="Chen C."/>
            <person name="Johnson J."/>
            <person name="Sharma A."/>
            <person name="Barry K."/>
            <person name="Grigoriev I.V."/>
            <person name="Spatafora J.W."/>
        </authorList>
    </citation>
    <scope>NUCLEOTIDE SEQUENCE [LARGE SCALE GENOMIC DNA]</scope>
    <source>
        <strain evidence="1 2">AM-OR11-056</strain>
    </source>
</reference>
<dbReference type="AlphaFoldDB" id="A0A1J8QH84"/>
<comment type="caution">
    <text evidence="1">The sequence shown here is derived from an EMBL/GenBank/DDBJ whole genome shotgun (WGS) entry which is preliminary data.</text>
</comment>